<dbReference type="Gene3D" id="1.25.40.10">
    <property type="entry name" value="Tetratricopeptide repeat domain"/>
    <property type="match status" value="1"/>
</dbReference>
<dbReference type="SUPFAM" id="SSF48452">
    <property type="entry name" value="TPR-like"/>
    <property type="match status" value="1"/>
</dbReference>
<dbReference type="EMBL" id="JAICBX010000001">
    <property type="protein sequence ID" value="MBW8636191.1"/>
    <property type="molecule type" value="Genomic_DNA"/>
</dbReference>
<sequence length="411" mass="46031">MSLVRLLLLVISLVVLLAVLVNTRSGLYAETDPEHAVSINPLNAEARVRMLTARLAEDASGNDADTIRQIAMTGSVFEPADARFLSLIGLSDEAAGNNQEAQKYYEAALEVLPIEIQALGRRFVWQVGNGDFDQAVSTAETVYRRWPQYRQIITPHLLQILSDPSGYQEVVNRFANLHGGPVWLINTLSVGPETALLVNRLVLDFNKRGQGDLRPAINRLTDRLFRWGYADAAYQLFLNTLNESEKAENGYIFNGDFNLQPNGNPFDWKLKNQSGMDFSIIDLPSGTGREKALQVRFLDNPVRFNTAVMLTRLPPSRFTLTIDYATRSLRGPKPVRLVIDCLNERKATELTSVEFAIGGSSEQVVSSEFTIPPVNCELQRLRLVNDNYVESWNNRYSGSLLLKSVELSRIQ</sequence>
<evidence type="ECO:0000313" key="2">
    <source>
        <dbReference type="Proteomes" id="UP001196509"/>
    </source>
</evidence>
<dbReference type="InterPro" id="IPR011990">
    <property type="entry name" value="TPR-like_helical_dom_sf"/>
</dbReference>
<gene>
    <name evidence="1" type="ORF">K1W69_03245</name>
</gene>
<keyword evidence="2" id="KW-1185">Reference proteome</keyword>
<dbReference type="RefSeq" id="WP_220226894.1">
    <property type="nucleotide sequence ID" value="NZ_JAICBX010000001.1"/>
</dbReference>
<organism evidence="1 2">
    <name type="scientific">Flavimaribacter sediminis</name>
    <dbReference type="NCBI Taxonomy" id="2865987"/>
    <lineage>
        <taxon>Bacteria</taxon>
        <taxon>Pseudomonadati</taxon>
        <taxon>Pseudomonadota</taxon>
        <taxon>Alphaproteobacteria</taxon>
        <taxon>Hyphomicrobiales</taxon>
        <taxon>Rhizobiaceae</taxon>
        <taxon>Flavimaribacter</taxon>
    </lineage>
</organism>
<comment type="caution">
    <text evidence="1">The sequence shown here is derived from an EMBL/GenBank/DDBJ whole genome shotgun (WGS) entry which is preliminary data.</text>
</comment>
<proteinExistence type="predicted"/>
<protein>
    <recommendedName>
        <fullName evidence="3">Tetratricopeptide repeat protein</fullName>
    </recommendedName>
</protein>
<reference evidence="1" key="1">
    <citation type="submission" date="2021-08" db="EMBL/GenBank/DDBJ databases">
        <title>Hoeflea bacterium WL0058 sp. nov., isolated from the sediment.</title>
        <authorList>
            <person name="Wang L."/>
            <person name="Zhang D."/>
        </authorList>
    </citation>
    <scope>NUCLEOTIDE SEQUENCE</scope>
    <source>
        <strain evidence="1">WL0058</strain>
    </source>
</reference>
<name>A0AAE2ZH69_9HYPH</name>
<dbReference type="Proteomes" id="UP001196509">
    <property type="component" value="Unassembled WGS sequence"/>
</dbReference>
<evidence type="ECO:0000313" key="1">
    <source>
        <dbReference type="EMBL" id="MBW8636191.1"/>
    </source>
</evidence>
<dbReference type="AlphaFoldDB" id="A0AAE2ZH69"/>
<evidence type="ECO:0008006" key="3">
    <source>
        <dbReference type="Google" id="ProtNLM"/>
    </source>
</evidence>
<accession>A0AAE2ZH69</accession>